<evidence type="ECO:0000313" key="1">
    <source>
        <dbReference type="EMBL" id="MEB3023682.1"/>
    </source>
</evidence>
<proteinExistence type="predicted"/>
<sequence>MAISFSAHRRTLTISAAVIAVAAAGVSAWFCLSASGLNAGSMGDYGPQKQRDWAERLVTGLNSHDVNQVPVLRSNGKLGGAQRETVEAAMPAPGCSYELLSVDDRGEQGRRLVPGLPTENSTYRFDITVDEHCSATTRTRMLGVVAIAEMSFWDPYYFVV</sequence>
<evidence type="ECO:0000313" key="2">
    <source>
        <dbReference type="Proteomes" id="UP001299596"/>
    </source>
</evidence>
<accession>A0ABU5XPH4</accession>
<reference evidence="1 2" key="1">
    <citation type="submission" date="2023-12" db="EMBL/GenBank/DDBJ databases">
        <title>Description of new species of Mycobacterium terrae complex isolated from sewage at the Sao Paulo Zoological Park Foundation in Brazil.</title>
        <authorList>
            <person name="Romagnoli C.L."/>
            <person name="Conceicao E.C."/>
            <person name="Machado E."/>
            <person name="Barreto L.B.P.F."/>
            <person name="Sharma A."/>
            <person name="Silva N.M."/>
            <person name="Marques L.E."/>
            <person name="Juliana M.A."/>
            <person name="Lourenco M.C.S."/>
            <person name="Digiampietri L.A."/>
            <person name="Suffys P.N."/>
            <person name="Viana-Niero C."/>
        </authorList>
    </citation>
    <scope>NUCLEOTIDE SEQUENCE [LARGE SCALE GENOMIC DNA]</scope>
    <source>
        <strain evidence="1 2">MYC098</strain>
    </source>
</reference>
<protein>
    <submittedName>
        <fullName evidence="1">Uncharacterized protein</fullName>
    </submittedName>
</protein>
<dbReference type="RefSeq" id="WP_225407338.1">
    <property type="nucleotide sequence ID" value="NZ_JAYJJR010000019.1"/>
</dbReference>
<dbReference type="Proteomes" id="UP001299596">
    <property type="component" value="Unassembled WGS sequence"/>
</dbReference>
<comment type="caution">
    <text evidence="1">The sequence shown here is derived from an EMBL/GenBank/DDBJ whole genome shotgun (WGS) entry which is preliminary data.</text>
</comment>
<name>A0ABU5XPH4_9MYCO</name>
<organism evidence="1 2">
    <name type="scientific">[Mycobacterium] crassicus</name>
    <dbReference type="NCBI Taxonomy" id="2872309"/>
    <lineage>
        <taxon>Bacteria</taxon>
        <taxon>Bacillati</taxon>
        <taxon>Actinomycetota</taxon>
        <taxon>Actinomycetes</taxon>
        <taxon>Mycobacteriales</taxon>
        <taxon>Mycobacteriaceae</taxon>
        <taxon>Mycolicibacter</taxon>
    </lineage>
</organism>
<keyword evidence="2" id="KW-1185">Reference proteome</keyword>
<gene>
    <name evidence="1" type="ORF">K6T79_21915</name>
</gene>
<dbReference type="EMBL" id="JAYJJR010000019">
    <property type="protein sequence ID" value="MEB3023682.1"/>
    <property type="molecule type" value="Genomic_DNA"/>
</dbReference>